<gene>
    <name evidence="1" type="ORF">KFK09_013460</name>
</gene>
<comment type="caution">
    <text evidence="1">The sequence shown here is derived from an EMBL/GenBank/DDBJ whole genome shotgun (WGS) entry which is preliminary data.</text>
</comment>
<keyword evidence="2" id="KW-1185">Reference proteome</keyword>
<reference evidence="1" key="1">
    <citation type="journal article" date="2022" name="Front. Genet.">
        <title>Chromosome-Scale Assembly of the Dendrobium nobile Genome Provides Insights Into the Molecular Mechanism of the Biosynthesis of the Medicinal Active Ingredient of Dendrobium.</title>
        <authorList>
            <person name="Xu Q."/>
            <person name="Niu S.-C."/>
            <person name="Li K.-L."/>
            <person name="Zheng P.-J."/>
            <person name="Zhang X.-J."/>
            <person name="Jia Y."/>
            <person name="Liu Y."/>
            <person name="Niu Y.-X."/>
            <person name="Yu L.-H."/>
            <person name="Chen D.-F."/>
            <person name="Zhang G.-Q."/>
        </authorList>
    </citation>
    <scope>NUCLEOTIDE SEQUENCE</scope>
    <source>
        <tissue evidence="1">Leaf</tissue>
    </source>
</reference>
<name>A0A8T3B950_DENNO</name>
<dbReference type="Proteomes" id="UP000829196">
    <property type="component" value="Unassembled WGS sequence"/>
</dbReference>
<organism evidence="1 2">
    <name type="scientific">Dendrobium nobile</name>
    <name type="common">Orchid</name>
    <dbReference type="NCBI Taxonomy" id="94219"/>
    <lineage>
        <taxon>Eukaryota</taxon>
        <taxon>Viridiplantae</taxon>
        <taxon>Streptophyta</taxon>
        <taxon>Embryophyta</taxon>
        <taxon>Tracheophyta</taxon>
        <taxon>Spermatophyta</taxon>
        <taxon>Magnoliopsida</taxon>
        <taxon>Liliopsida</taxon>
        <taxon>Asparagales</taxon>
        <taxon>Orchidaceae</taxon>
        <taxon>Epidendroideae</taxon>
        <taxon>Malaxideae</taxon>
        <taxon>Dendrobiinae</taxon>
        <taxon>Dendrobium</taxon>
    </lineage>
</organism>
<protein>
    <recommendedName>
        <fullName evidence="3">Reverse transcriptase RNase H-like domain-containing protein</fullName>
    </recommendedName>
</protein>
<dbReference type="AlphaFoldDB" id="A0A8T3B950"/>
<evidence type="ECO:0000313" key="2">
    <source>
        <dbReference type="Proteomes" id="UP000829196"/>
    </source>
</evidence>
<evidence type="ECO:0000313" key="1">
    <source>
        <dbReference type="EMBL" id="KAI0507338.1"/>
    </source>
</evidence>
<evidence type="ECO:0008006" key="3">
    <source>
        <dbReference type="Google" id="ProtNLM"/>
    </source>
</evidence>
<proteinExistence type="predicted"/>
<sequence>MSRSMGRILSGVHLYLRHKAGVENKAADALSRRMMTTTEMRAEVVGFDPIKRDYLECPDFKETYSLLSTGTTHLVNDFLMEDGHLFKAQKLCIPSTSLGISCSGTPRRRPRWALWSR</sequence>
<dbReference type="EMBL" id="JAGYWB010000010">
    <property type="protein sequence ID" value="KAI0507338.1"/>
    <property type="molecule type" value="Genomic_DNA"/>
</dbReference>
<dbReference type="OrthoDB" id="1933708at2759"/>
<accession>A0A8T3B950</accession>